<dbReference type="EMBL" id="VLLL01000009">
    <property type="protein sequence ID" value="TWJ07983.1"/>
    <property type="molecule type" value="Genomic_DNA"/>
</dbReference>
<keyword evidence="3" id="KW-1185">Reference proteome</keyword>
<comment type="caution">
    <text evidence="2">The sequence shown here is derived from an EMBL/GenBank/DDBJ whole genome shotgun (WGS) entry which is preliminary data.</text>
</comment>
<proteinExistence type="predicted"/>
<feature type="compositionally biased region" description="Low complexity" evidence="1">
    <location>
        <begin position="64"/>
        <end position="76"/>
    </location>
</feature>
<gene>
    <name evidence="2" type="ORF">LX16_4766</name>
</gene>
<evidence type="ECO:0000256" key="1">
    <source>
        <dbReference type="SAM" id="MobiDB-lite"/>
    </source>
</evidence>
<feature type="region of interest" description="Disordered" evidence="1">
    <location>
        <begin position="1"/>
        <end position="84"/>
    </location>
</feature>
<dbReference type="AlphaFoldDB" id="A0A562UQT3"/>
<accession>A0A562UQT3</accession>
<feature type="compositionally biased region" description="Basic and acidic residues" evidence="1">
    <location>
        <begin position="41"/>
        <end position="63"/>
    </location>
</feature>
<organism evidence="2 3">
    <name type="scientific">Stackebrandtia albiflava</name>
    <dbReference type="NCBI Taxonomy" id="406432"/>
    <lineage>
        <taxon>Bacteria</taxon>
        <taxon>Bacillati</taxon>
        <taxon>Actinomycetota</taxon>
        <taxon>Actinomycetes</taxon>
        <taxon>Glycomycetales</taxon>
        <taxon>Glycomycetaceae</taxon>
        <taxon>Stackebrandtia</taxon>
    </lineage>
</organism>
<evidence type="ECO:0000313" key="2">
    <source>
        <dbReference type="EMBL" id="TWJ07983.1"/>
    </source>
</evidence>
<reference evidence="2 3" key="1">
    <citation type="journal article" date="2013" name="Stand. Genomic Sci.">
        <title>Genomic Encyclopedia of Type Strains, Phase I: The one thousand microbial genomes (KMG-I) project.</title>
        <authorList>
            <person name="Kyrpides N.C."/>
            <person name="Woyke T."/>
            <person name="Eisen J.A."/>
            <person name="Garrity G."/>
            <person name="Lilburn T.G."/>
            <person name="Beck B.J."/>
            <person name="Whitman W.B."/>
            <person name="Hugenholtz P."/>
            <person name="Klenk H.P."/>
        </authorList>
    </citation>
    <scope>NUCLEOTIDE SEQUENCE [LARGE SCALE GENOMIC DNA]</scope>
    <source>
        <strain evidence="2 3">DSM 45044</strain>
    </source>
</reference>
<protein>
    <submittedName>
        <fullName evidence="2">Uncharacterized protein</fullName>
    </submittedName>
</protein>
<name>A0A562UQT3_9ACTN</name>
<sequence>MARTSGVPHRPDIGRAYGRPPEDVRGAAANVIRPEPGAAGRRPEARGGRPGRHDSIAKGELRYRAASSASSRSMSSTGIGRASR</sequence>
<evidence type="ECO:0000313" key="3">
    <source>
        <dbReference type="Proteomes" id="UP000321617"/>
    </source>
</evidence>
<dbReference type="Proteomes" id="UP000321617">
    <property type="component" value="Unassembled WGS sequence"/>
</dbReference>